<proteinExistence type="predicted"/>
<keyword evidence="3" id="KW-1185">Reference proteome</keyword>
<dbReference type="RefSeq" id="WP_140998876.1">
    <property type="nucleotide sequence ID" value="NZ_VDCZ01000012.1"/>
</dbReference>
<dbReference type="AlphaFoldDB" id="A0A6I4IU81"/>
<gene>
    <name evidence="2" type="ORF">GOQ30_14850</name>
</gene>
<dbReference type="Pfam" id="PF13443">
    <property type="entry name" value="HTH_26"/>
    <property type="match status" value="1"/>
</dbReference>
<accession>A0A6I4IU81</accession>
<dbReference type="InterPro" id="IPR001387">
    <property type="entry name" value="Cro/C1-type_HTH"/>
</dbReference>
<evidence type="ECO:0000313" key="3">
    <source>
        <dbReference type="Proteomes" id="UP000431264"/>
    </source>
</evidence>
<organism evidence="2 3">
    <name type="scientific">Flavobacterium profundi</name>
    <dbReference type="NCBI Taxonomy" id="1774945"/>
    <lineage>
        <taxon>Bacteria</taxon>
        <taxon>Pseudomonadati</taxon>
        <taxon>Bacteroidota</taxon>
        <taxon>Flavobacteriia</taxon>
        <taxon>Flavobacteriales</taxon>
        <taxon>Flavobacteriaceae</taxon>
        <taxon>Flavobacterium</taxon>
    </lineage>
</organism>
<evidence type="ECO:0000313" key="2">
    <source>
        <dbReference type="EMBL" id="MVO10451.1"/>
    </source>
</evidence>
<feature type="domain" description="HTH cro/C1-type" evidence="1">
    <location>
        <begin position="26"/>
        <end position="67"/>
    </location>
</feature>
<sequence length="114" mass="13300">MIYFNFARIFKLKGIARPFTYLTKNGYSAGYATKLTNNRVQEINLERLEKFCRDFNCTPNDILDFKPSSKDPIPKDHALHTLTKKEIDNELISKINALPVDKIQQIHNILKEME</sequence>
<reference evidence="3" key="1">
    <citation type="submission" date="2019-05" db="EMBL/GenBank/DDBJ databases">
        <title>Flavobacterium profundi sp. nov., isolated from a deep-sea seamount.</title>
        <authorList>
            <person name="Zhang D.-C."/>
        </authorList>
    </citation>
    <scope>NUCLEOTIDE SEQUENCE [LARGE SCALE GENOMIC DNA]</scope>
    <source>
        <strain evidence="3">TP390</strain>
    </source>
</reference>
<name>A0A6I4IU81_9FLAO</name>
<dbReference type="EMBL" id="WQLW01000012">
    <property type="protein sequence ID" value="MVO10451.1"/>
    <property type="molecule type" value="Genomic_DNA"/>
</dbReference>
<dbReference type="OrthoDB" id="9805309at2"/>
<protein>
    <submittedName>
        <fullName evidence="2">Helix-turn-helix domain-containing protein</fullName>
    </submittedName>
</protein>
<comment type="caution">
    <text evidence="2">The sequence shown here is derived from an EMBL/GenBank/DDBJ whole genome shotgun (WGS) entry which is preliminary data.</text>
</comment>
<evidence type="ECO:0000259" key="1">
    <source>
        <dbReference type="Pfam" id="PF13443"/>
    </source>
</evidence>
<dbReference type="Proteomes" id="UP000431264">
    <property type="component" value="Unassembled WGS sequence"/>
</dbReference>